<evidence type="ECO:0000256" key="1">
    <source>
        <dbReference type="SAM" id="MobiDB-lite"/>
    </source>
</evidence>
<dbReference type="AlphaFoldDB" id="A0A9P7RTN4"/>
<protein>
    <submittedName>
        <fullName evidence="2">Uncharacterized protein</fullName>
    </submittedName>
</protein>
<organism evidence="2 3">
    <name type="scientific">Marasmius oreades</name>
    <name type="common">fairy-ring Marasmius</name>
    <dbReference type="NCBI Taxonomy" id="181124"/>
    <lineage>
        <taxon>Eukaryota</taxon>
        <taxon>Fungi</taxon>
        <taxon>Dikarya</taxon>
        <taxon>Basidiomycota</taxon>
        <taxon>Agaricomycotina</taxon>
        <taxon>Agaricomycetes</taxon>
        <taxon>Agaricomycetidae</taxon>
        <taxon>Agaricales</taxon>
        <taxon>Marasmiineae</taxon>
        <taxon>Marasmiaceae</taxon>
        <taxon>Marasmius</taxon>
    </lineage>
</organism>
<name>A0A9P7RTN4_9AGAR</name>
<keyword evidence="3" id="KW-1185">Reference proteome</keyword>
<dbReference type="OrthoDB" id="3060478at2759"/>
<dbReference type="EMBL" id="CM032187">
    <property type="protein sequence ID" value="KAG7089016.1"/>
    <property type="molecule type" value="Genomic_DNA"/>
</dbReference>
<proteinExistence type="predicted"/>
<dbReference type="GeneID" id="66079804"/>
<feature type="compositionally biased region" description="Polar residues" evidence="1">
    <location>
        <begin position="77"/>
        <end position="88"/>
    </location>
</feature>
<feature type="compositionally biased region" description="Polar residues" evidence="1">
    <location>
        <begin position="21"/>
        <end position="31"/>
    </location>
</feature>
<accession>A0A9P7RTN4</accession>
<evidence type="ECO:0000313" key="3">
    <source>
        <dbReference type="Proteomes" id="UP001049176"/>
    </source>
</evidence>
<dbReference type="KEGG" id="more:E1B28_010729"/>
<gene>
    <name evidence="2" type="ORF">E1B28_010729</name>
</gene>
<sequence>MTASPGRPWTRPPTVIAIPTLGSTPPAYNSSKKPKTRRKESKSKKAHRRYDPDGGTCPGIESVVHPNTPQRSEHSTGGDTSVAPSEQLTPIPDTDKAISTSLEREKEVDTSRYNTQVNTREEVQPTAPAPIEIEFSKMSHSQFREIFAWKTSTLPSYTGPRVNRSDNRPVSFPKQFRMAELYASGHERALQDHVYELLPSWKKRNDVISIFYFPGRHFFADDQHVVVMGPATQQSTEHGFKLTSRFERIYGQTRPFFYALGPVKNKQVFYAGTYRCIELADHYPLGFVFSGGNLVLRDLADAIIESQTEGFRLRTRDAMQLLQEKKVMLEFVMFQLVGFQMDVYQILTSEPASLKNAGSTRKRKRGNDSA</sequence>
<reference evidence="2" key="1">
    <citation type="journal article" date="2021" name="Genome Biol. Evol.">
        <title>The assembled and annotated genome of the fairy-ring fungus Marasmius oreades.</title>
        <authorList>
            <person name="Hiltunen M."/>
            <person name="Ament-Velasquez S.L."/>
            <person name="Johannesson H."/>
        </authorList>
    </citation>
    <scope>NUCLEOTIDE SEQUENCE</scope>
    <source>
        <strain evidence="2">03SP1</strain>
    </source>
</reference>
<comment type="caution">
    <text evidence="2">The sequence shown here is derived from an EMBL/GenBank/DDBJ whole genome shotgun (WGS) entry which is preliminary data.</text>
</comment>
<dbReference type="Proteomes" id="UP001049176">
    <property type="component" value="Chromosome 7"/>
</dbReference>
<evidence type="ECO:0000313" key="2">
    <source>
        <dbReference type="EMBL" id="KAG7089016.1"/>
    </source>
</evidence>
<feature type="compositionally biased region" description="Basic residues" evidence="1">
    <location>
        <begin position="32"/>
        <end position="48"/>
    </location>
</feature>
<dbReference type="RefSeq" id="XP_043005486.1">
    <property type="nucleotide sequence ID" value="XM_043155704.1"/>
</dbReference>
<feature type="region of interest" description="Disordered" evidence="1">
    <location>
        <begin position="1"/>
        <end position="124"/>
    </location>
</feature>